<keyword evidence="3" id="KW-1015">Disulfide bond</keyword>
<feature type="domain" description="Thioredoxin" evidence="5">
    <location>
        <begin position="33"/>
        <end position="147"/>
    </location>
</feature>
<evidence type="ECO:0000313" key="7">
    <source>
        <dbReference type="Proteomes" id="UP000185622"/>
    </source>
</evidence>
<dbReference type="PRINTS" id="PR00421">
    <property type="entry name" value="THIOREDOXIN"/>
</dbReference>
<dbReference type="RefSeq" id="WP_075776161.1">
    <property type="nucleotide sequence ID" value="NZ_CP019437.1"/>
</dbReference>
<evidence type="ECO:0000256" key="4">
    <source>
        <dbReference type="ARBA" id="ARBA00023284"/>
    </source>
</evidence>
<sequence>MTQSSQSYRVTCLDCGQANRVPAEKLGANPKCGTCGGWLVSHKVTEVDFKTLAKAEKDDLPLLVDFWAPWCGPCKAMAPQFNMAAEKLTPHVRLAKINTQVNPTATQRYRIQGIPAFILFQKGREVARAAGARPAGDLVNFVKSKISVPA</sequence>
<keyword evidence="7" id="KW-1185">Reference proteome</keyword>
<evidence type="ECO:0000313" key="6">
    <source>
        <dbReference type="EMBL" id="AQS47543.1"/>
    </source>
</evidence>
<dbReference type="PROSITE" id="PS00194">
    <property type="entry name" value="THIOREDOXIN_1"/>
    <property type="match status" value="1"/>
</dbReference>
<dbReference type="Gene3D" id="3.40.30.10">
    <property type="entry name" value="Glutaredoxin"/>
    <property type="match status" value="1"/>
</dbReference>
<dbReference type="EMBL" id="CP019437">
    <property type="protein sequence ID" value="AQS47543.1"/>
    <property type="molecule type" value="Genomic_DNA"/>
</dbReference>
<dbReference type="Gene3D" id="2.30.30.380">
    <property type="entry name" value="Zn-finger domain of Sec23/24"/>
    <property type="match status" value="1"/>
</dbReference>
<accession>A0ABM6IFP1</accession>
<protein>
    <submittedName>
        <fullName evidence="6">Thiol reductase thioredoxin</fullName>
    </submittedName>
</protein>
<evidence type="ECO:0000256" key="3">
    <source>
        <dbReference type="ARBA" id="ARBA00023157"/>
    </source>
</evidence>
<name>A0ABM6IFP1_9RHOB</name>
<gene>
    <name evidence="6" type="ORF">BMG03_06820</name>
</gene>
<keyword evidence="1" id="KW-0813">Transport</keyword>
<proteinExistence type="predicted"/>
<evidence type="ECO:0000256" key="2">
    <source>
        <dbReference type="ARBA" id="ARBA00022982"/>
    </source>
</evidence>
<dbReference type="PANTHER" id="PTHR45663">
    <property type="entry name" value="GEO12009P1"/>
    <property type="match status" value="1"/>
</dbReference>
<dbReference type="InterPro" id="IPR017937">
    <property type="entry name" value="Thioredoxin_CS"/>
</dbReference>
<keyword evidence="4" id="KW-0676">Redox-active center</keyword>
<dbReference type="InterPro" id="IPR013766">
    <property type="entry name" value="Thioredoxin_domain"/>
</dbReference>
<dbReference type="Proteomes" id="UP000185622">
    <property type="component" value="Chromosome"/>
</dbReference>
<dbReference type="Pfam" id="PF21352">
    <property type="entry name" value="Zn_ribbon_Thio2"/>
    <property type="match status" value="1"/>
</dbReference>
<organism evidence="6 7">
    <name type="scientific">Thioclava nitratireducens</name>
    <dbReference type="NCBI Taxonomy" id="1915078"/>
    <lineage>
        <taxon>Bacteria</taxon>
        <taxon>Pseudomonadati</taxon>
        <taxon>Pseudomonadota</taxon>
        <taxon>Alphaproteobacteria</taxon>
        <taxon>Rhodobacterales</taxon>
        <taxon>Paracoccaceae</taxon>
        <taxon>Thioclava</taxon>
    </lineage>
</organism>
<dbReference type="InterPro" id="IPR049299">
    <property type="entry name" value="Thio2_N"/>
</dbReference>
<keyword evidence="2" id="KW-0249">Electron transport</keyword>
<dbReference type="PROSITE" id="PS51352">
    <property type="entry name" value="THIOREDOXIN_2"/>
    <property type="match status" value="1"/>
</dbReference>
<dbReference type="InterPro" id="IPR036249">
    <property type="entry name" value="Thioredoxin-like_sf"/>
</dbReference>
<evidence type="ECO:0000259" key="5">
    <source>
        <dbReference type="PROSITE" id="PS51352"/>
    </source>
</evidence>
<evidence type="ECO:0000256" key="1">
    <source>
        <dbReference type="ARBA" id="ARBA00022448"/>
    </source>
</evidence>
<reference evidence="6 7" key="1">
    <citation type="submission" date="2017-01" db="EMBL/GenBank/DDBJ databases">
        <title>The complete genome sequence of a sulfur-oxidizing marine bacterium Thioclava sp. 25B10_4T.</title>
        <authorList>
            <person name="Liu Y."/>
            <person name="Lai Q."/>
            <person name="Shao Z."/>
        </authorList>
    </citation>
    <scope>NUCLEOTIDE SEQUENCE [LARGE SCALE GENOMIC DNA]</scope>
    <source>
        <strain evidence="6 7">25B10_4</strain>
    </source>
</reference>
<dbReference type="CDD" id="cd02947">
    <property type="entry name" value="TRX_family"/>
    <property type="match status" value="1"/>
</dbReference>
<dbReference type="Pfam" id="PF00085">
    <property type="entry name" value="Thioredoxin"/>
    <property type="match status" value="1"/>
</dbReference>
<dbReference type="PANTHER" id="PTHR45663:SF11">
    <property type="entry name" value="GEO12009P1"/>
    <property type="match status" value="1"/>
</dbReference>
<dbReference type="SUPFAM" id="SSF52833">
    <property type="entry name" value="Thioredoxin-like"/>
    <property type="match status" value="1"/>
</dbReference>